<feature type="binding site" evidence="3">
    <location>
        <position position="353"/>
    </location>
    <ligand>
        <name>ATP</name>
        <dbReference type="ChEBI" id="CHEBI:30616"/>
    </ligand>
</feature>
<dbReference type="InterPro" id="IPR011009">
    <property type="entry name" value="Kinase-like_dom_sf"/>
</dbReference>
<proteinExistence type="predicted"/>
<evidence type="ECO:0008006" key="7">
    <source>
        <dbReference type="Google" id="ProtNLM"/>
    </source>
</evidence>
<keyword evidence="3" id="KW-0067">ATP-binding</keyword>
<keyword evidence="6" id="KW-1185">Reference proteome</keyword>
<evidence type="ECO:0000256" key="3">
    <source>
        <dbReference type="PROSITE-ProRule" id="PRU10141"/>
    </source>
</evidence>
<feature type="region of interest" description="Disordered" evidence="4">
    <location>
        <begin position="79"/>
        <end position="187"/>
    </location>
</feature>
<evidence type="ECO:0000256" key="2">
    <source>
        <dbReference type="ARBA" id="ARBA00022777"/>
    </source>
</evidence>
<accession>A0AAW1P2P3</accession>
<keyword evidence="3" id="KW-0547">Nucleotide-binding</keyword>
<dbReference type="AlphaFoldDB" id="A0AAW1P2P3"/>
<dbReference type="InterPro" id="IPR008271">
    <property type="entry name" value="Ser/Thr_kinase_AS"/>
</dbReference>
<evidence type="ECO:0000313" key="5">
    <source>
        <dbReference type="EMBL" id="KAK9802790.1"/>
    </source>
</evidence>
<comment type="caution">
    <text evidence="5">The sequence shown here is derived from an EMBL/GenBank/DDBJ whole genome shotgun (WGS) entry which is preliminary data.</text>
</comment>
<protein>
    <recommendedName>
        <fullName evidence="7">Protein kinase domain-containing protein</fullName>
    </recommendedName>
</protein>
<dbReference type="GO" id="GO:0004672">
    <property type="term" value="F:protein kinase activity"/>
    <property type="evidence" value="ECO:0007669"/>
    <property type="project" value="InterPro"/>
</dbReference>
<dbReference type="PROSITE" id="PS00107">
    <property type="entry name" value="PROTEIN_KINASE_ATP"/>
    <property type="match status" value="1"/>
</dbReference>
<evidence type="ECO:0000256" key="1">
    <source>
        <dbReference type="ARBA" id="ARBA00022679"/>
    </source>
</evidence>
<name>A0AAW1P2P3_9CHLO</name>
<sequence length="471" mass="49929">MTAEEWFDCLSDIDEDDPYLDCLDLPEPQSSDYLDQAVPGDARVDNAIALPGNTTLHQASEYGTTGPHGIVNVPISARDGFSDISTSPPQRKSYDRSSKRKTRKLISASRPAEKHSKSAALVSAPPQSPPSASISSTAGLSSAGSESDGGSSMSEPSTDRYLSLANAPKPAGNISKQNRFDAPRNMIGPDPGAPSFIRYQHVLADCHTELYNNAIQYIDKMCGFTEYPSYFHSRLNMVASVGSFEGNDADVIEMAGPPSLPMSSGATETSPLGSGSGSPYACCDDMAPIDIQGCTRDAVCPDLPSLGRPLGAPGPAFPLELCRTVQGGNLGEGSFGVVKKSTTPQGEHQMAVKASLPQAHIEREEYLHPLVIAKAVRSAAKGLNATHARNLAHGDIKASNLLVPTAWRAEDGPQAFPDTLWLCDFELASPIPAKKGAKSAIPDTIGMRANAAPELFCPKKRFGRTKKSGCQ</sequence>
<dbReference type="EMBL" id="JALJOQ010000067">
    <property type="protein sequence ID" value="KAK9802790.1"/>
    <property type="molecule type" value="Genomic_DNA"/>
</dbReference>
<dbReference type="PROSITE" id="PS00108">
    <property type="entry name" value="PROTEIN_KINASE_ST"/>
    <property type="match status" value="1"/>
</dbReference>
<feature type="compositionally biased region" description="Low complexity" evidence="4">
    <location>
        <begin position="118"/>
        <end position="156"/>
    </location>
</feature>
<organism evidence="5 6">
    <name type="scientific">Symbiochloris irregularis</name>
    <dbReference type="NCBI Taxonomy" id="706552"/>
    <lineage>
        <taxon>Eukaryota</taxon>
        <taxon>Viridiplantae</taxon>
        <taxon>Chlorophyta</taxon>
        <taxon>core chlorophytes</taxon>
        <taxon>Trebouxiophyceae</taxon>
        <taxon>Trebouxiales</taxon>
        <taxon>Trebouxiaceae</taxon>
        <taxon>Symbiochloris</taxon>
    </lineage>
</organism>
<dbReference type="Gene3D" id="1.10.510.10">
    <property type="entry name" value="Transferase(Phosphotransferase) domain 1"/>
    <property type="match status" value="1"/>
</dbReference>
<evidence type="ECO:0000256" key="4">
    <source>
        <dbReference type="SAM" id="MobiDB-lite"/>
    </source>
</evidence>
<dbReference type="GO" id="GO:0005524">
    <property type="term" value="F:ATP binding"/>
    <property type="evidence" value="ECO:0007669"/>
    <property type="project" value="UniProtKB-UniRule"/>
</dbReference>
<reference evidence="5 6" key="1">
    <citation type="journal article" date="2024" name="Nat. Commun.">
        <title>Phylogenomics reveals the evolutionary origins of lichenization in chlorophyte algae.</title>
        <authorList>
            <person name="Puginier C."/>
            <person name="Libourel C."/>
            <person name="Otte J."/>
            <person name="Skaloud P."/>
            <person name="Haon M."/>
            <person name="Grisel S."/>
            <person name="Petersen M."/>
            <person name="Berrin J.G."/>
            <person name="Delaux P.M."/>
            <person name="Dal Grande F."/>
            <person name="Keller J."/>
        </authorList>
    </citation>
    <scope>NUCLEOTIDE SEQUENCE [LARGE SCALE GENOMIC DNA]</scope>
    <source>
        <strain evidence="5 6">SAG 2036</strain>
    </source>
</reference>
<dbReference type="InterPro" id="IPR017441">
    <property type="entry name" value="Protein_kinase_ATP_BS"/>
</dbReference>
<keyword evidence="1" id="KW-0808">Transferase</keyword>
<keyword evidence="2" id="KW-0418">Kinase</keyword>
<evidence type="ECO:0000313" key="6">
    <source>
        <dbReference type="Proteomes" id="UP001465755"/>
    </source>
</evidence>
<dbReference type="SUPFAM" id="SSF56112">
    <property type="entry name" value="Protein kinase-like (PK-like)"/>
    <property type="match status" value="1"/>
</dbReference>
<gene>
    <name evidence="5" type="ORF">WJX73_005577</name>
</gene>
<dbReference type="Proteomes" id="UP001465755">
    <property type="component" value="Unassembled WGS sequence"/>
</dbReference>